<dbReference type="STRING" id="1229783.C273_09839"/>
<evidence type="ECO:0000313" key="6">
    <source>
        <dbReference type="EMBL" id="EKU46203.1"/>
    </source>
</evidence>
<evidence type="ECO:0008006" key="8">
    <source>
        <dbReference type="Google" id="ProtNLM"/>
    </source>
</evidence>
<dbReference type="PATRIC" id="fig|1229783.3.peg.1965"/>
<sequence length="170" mass="20214">MIIVLFVLIAYAIGFMMGIHRGVMYNGLHLLTTLISIYFARLWYQSLGPKLNLVLPYPATKAYDMHFFIDIYDREHRFDAFVTFILIFLLSKLTFYMIISVFERKRYQRRISRLSRLLGAIIGVIPITIYIQFTLICMTLYPHNMFQNALIHSKIAQFYVWITPIYTFFL</sequence>
<dbReference type="OrthoDB" id="2413505at2"/>
<dbReference type="PANTHER" id="PTHR37306:SF1">
    <property type="entry name" value="COLICIN V PRODUCTION PROTEIN"/>
    <property type="match status" value="1"/>
</dbReference>
<dbReference type="eggNOG" id="COG1286">
    <property type="taxonomic scope" value="Bacteria"/>
</dbReference>
<organism evidence="6 7">
    <name type="scientific">Staphylococcus massiliensis S46</name>
    <dbReference type="NCBI Taxonomy" id="1229783"/>
    <lineage>
        <taxon>Bacteria</taxon>
        <taxon>Bacillati</taxon>
        <taxon>Bacillota</taxon>
        <taxon>Bacilli</taxon>
        <taxon>Bacillales</taxon>
        <taxon>Staphylococcaceae</taxon>
        <taxon>Staphylococcus</taxon>
    </lineage>
</organism>
<protein>
    <recommendedName>
        <fullName evidence="8">Colicin V production protein</fullName>
    </recommendedName>
</protein>
<dbReference type="Proteomes" id="UP000009885">
    <property type="component" value="Unassembled WGS sequence"/>
</dbReference>
<comment type="caution">
    <text evidence="6">The sequence shown here is derived from an EMBL/GenBank/DDBJ whole genome shotgun (WGS) entry which is preliminary data.</text>
</comment>
<proteinExistence type="predicted"/>
<evidence type="ECO:0000256" key="2">
    <source>
        <dbReference type="ARBA" id="ARBA00022692"/>
    </source>
</evidence>
<dbReference type="GO" id="GO:0016020">
    <property type="term" value="C:membrane"/>
    <property type="evidence" value="ECO:0007669"/>
    <property type="project" value="UniProtKB-SubCell"/>
</dbReference>
<evidence type="ECO:0000256" key="4">
    <source>
        <dbReference type="ARBA" id="ARBA00023136"/>
    </source>
</evidence>
<dbReference type="InterPro" id="IPR003825">
    <property type="entry name" value="Colicin-V_CvpA"/>
</dbReference>
<feature type="transmembrane region" description="Helical" evidence="5">
    <location>
        <begin position="114"/>
        <end position="141"/>
    </location>
</feature>
<dbReference type="Pfam" id="PF02674">
    <property type="entry name" value="Colicin_V"/>
    <property type="match status" value="1"/>
</dbReference>
<reference evidence="6 7" key="1">
    <citation type="journal article" date="2013" name="Genome Announc.">
        <title>Genome Sequence of Staphylococcus massiliensis Strain S46, Isolated from the Surface of Healthy Human Skin.</title>
        <authorList>
            <person name="Srivastav R."/>
            <person name="Singh A."/>
            <person name="Jangir P.K."/>
            <person name="Kumari C."/>
            <person name="Muduli S."/>
            <person name="Sharma R."/>
        </authorList>
    </citation>
    <scope>NUCLEOTIDE SEQUENCE [LARGE SCALE GENOMIC DNA]</scope>
    <source>
        <strain evidence="6 7">S46</strain>
    </source>
</reference>
<gene>
    <name evidence="6" type="ORF">C273_09839</name>
</gene>
<keyword evidence="4 5" id="KW-0472">Membrane</keyword>
<dbReference type="AlphaFoldDB" id="K9AFX5"/>
<accession>K9AFX5</accession>
<evidence type="ECO:0000313" key="7">
    <source>
        <dbReference type="Proteomes" id="UP000009885"/>
    </source>
</evidence>
<dbReference type="PANTHER" id="PTHR37306">
    <property type="entry name" value="COLICIN V PRODUCTION PROTEIN"/>
    <property type="match status" value="1"/>
</dbReference>
<keyword evidence="3 5" id="KW-1133">Transmembrane helix</keyword>
<feature type="transmembrane region" description="Helical" evidence="5">
    <location>
        <begin position="81"/>
        <end position="102"/>
    </location>
</feature>
<evidence type="ECO:0000256" key="3">
    <source>
        <dbReference type="ARBA" id="ARBA00022989"/>
    </source>
</evidence>
<evidence type="ECO:0000256" key="1">
    <source>
        <dbReference type="ARBA" id="ARBA00004141"/>
    </source>
</evidence>
<dbReference type="GO" id="GO:0009403">
    <property type="term" value="P:toxin biosynthetic process"/>
    <property type="evidence" value="ECO:0007669"/>
    <property type="project" value="InterPro"/>
</dbReference>
<name>K9AFX5_9STAP</name>
<keyword evidence="7" id="KW-1185">Reference proteome</keyword>
<evidence type="ECO:0000256" key="5">
    <source>
        <dbReference type="SAM" id="Phobius"/>
    </source>
</evidence>
<comment type="subcellular location">
    <subcellularLocation>
        <location evidence="1">Membrane</location>
        <topology evidence="1">Multi-pass membrane protein</topology>
    </subcellularLocation>
</comment>
<keyword evidence="2 5" id="KW-0812">Transmembrane</keyword>
<dbReference type="EMBL" id="AMSQ01000019">
    <property type="protein sequence ID" value="EKU46203.1"/>
    <property type="molecule type" value="Genomic_DNA"/>
</dbReference>